<evidence type="ECO:0000313" key="2">
    <source>
        <dbReference type="Proteomes" id="UP000663868"/>
    </source>
</evidence>
<organism evidence="1 2">
    <name type="scientific">Adineta steineri</name>
    <dbReference type="NCBI Taxonomy" id="433720"/>
    <lineage>
        <taxon>Eukaryota</taxon>
        <taxon>Metazoa</taxon>
        <taxon>Spiralia</taxon>
        <taxon>Gnathifera</taxon>
        <taxon>Rotifera</taxon>
        <taxon>Eurotatoria</taxon>
        <taxon>Bdelloidea</taxon>
        <taxon>Adinetida</taxon>
        <taxon>Adinetidae</taxon>
        <taxon>Adineta</taxon>
    </lineage>
</organism>
<dbReference type="EMBL" id="CAJOBB010016009">
    <property type="protein sequence ID" value="CAF4323309.1"/>
    <property type="molecule type" value="Genomic_DNA"/>
</dbReference>
<protein>
    <submittedName>
        <fullName evidence="1">Uncharacterized protein</fullName>
    </submittedName>
</protein>
<proteinExistence type="predicted"/>
<accession>A0A820JEB9</accession>
<name>A0A820JEB9_9BILA</name>
<dbReference type="Proteomes" id="UP000663868">
    <property type="component" value="Unassembled WGS sequence"/>
</dbReference>
<evidence type="ECO:0000313" key="1">
    <source>
        <dbReference type="EMBL" id="CAF4323309.1"/>
    </source>
</evidence>
<dbReference type="InterPro" id="IPR011990">
    <property type="entry name" value="TPR-like_helical_dom_sf"/>
</dbReference>
<dbReference type="Gene3D" id="1.25.40.10">
    <property type="entry name" value="Tetratricopeptide repeat domain"/>
    <property type="match status" value="1"/>
</dbReference>
<sequence>MGNLQRKQGKNNEAYDLFQEALTIYEKNSSSLEADIPFALMSLANVLKEVSCTDYCRITDSLYWVGRFPFAILILVRDV</sequence>
<dbReference type="SUPFAM" id="SSF48452">
    <property type="entry name" value="TPR-like"/>
    <property type="match status" value="1"/>
</dbReference>
<reference evidence="1" key="1">
    <citation type="submission" date="2021-02" db="EMBL/GenBank/DDBJ databases">
        <authorList>
            <person name="Nowell W R."/>
        </authorList>
    </citation>
    <scope>NUCLEOTIDE SEQUENCE</scope>
</reference>
<dbReference type="AlphaFoldDB" id="A0A820JEB9"/>
<gene>
    <name evidence="1" type="ORF">KXQ929_LOCUS46749</name>
</gene>
<comment type="caution">
    <text evidence="1">The sequence shown here is derived from an EMBL/GenBank/DDBJ whole genome shotgun (WGS) entry which is preliminary data.</text>
</comment>